<evidence type="ECO:0000313" key="3">
    <source>
        <dbReference type="EMBL" id="NWW81752.1"/>
    </source>
</evidence>
<gene>
    <name evidence="3" type="primary">Avl9</name>
    <name evidence="3" type="ORF">CLIRUF_R14404</name>
</gene>
<comment type="caution">
    <text evidence="3">The sequence shown here is derived from an EMBL/GenBank/DDBJ whole genome shotgun (WGS) entry which is preliminary data.</text>
</comment>
<dbReference type="PANTHER" id="PTHR31017">
    <property type="entry name" value="LATE SECRETORY PATHWAY PROTEIN AVL9-RELATED"/>
    <property type="match status" value="1"/>
</dbReference>
<name>A0A7K6R6R7_9PASS</name>
<feature type="compositionally biased region" description="Polar residues" evidence="1">
    <location>
        <begin position="99"/>
        <end position="112"/>
    </location>
</feature>
<keyword evidence="4" id="KW-1185">Reference proteome</keyword>
<dbReference type="Proteomes" id="UP000580879">
    <property type="component" value="Unassembled WGS sequence"/>
</dbReference>
<dbReference type="Pfam" id="PF09794">
    <property type="entry name" value="Avl9"/>
    <property type="match status" value="1"/>
</dbReference>
<dbReference type="OrthoDB" id="26278at2759"/>
<dbReference type="EMBL" id="VZRZ01007772">
    <property type="protein sequence ID" value="NWW81752.1"/>
    <property type="molecule type" value="Genomic_DNA"/>
</dbReference>
<evidence type="ECO:0000256" key="1">
    <source>
        <dbReference type="SAM" id="MobiDB-lite"/>
    </source>
</evidence>
<accession>A0A7K6R6R7</accession>
<feature type="non-terminal residue" evidence="3">
    <location>
        <position position="374"/>
    </location>
</feature>
<feature type="compositionally biased region" description="Basic and acidic residues" evidence="1">
    <location>
        <begin position="142"/>
        <end position="152"/>
    </location>
</feature>
<feature type="region of interest" description="Disordered" evidence="1">
    <location>
        <begin position="31"/>
        <end position="54"/>
    </location>
</feature>
<evidence type="ECO:0000313" key="4">
    <source>
        <dbReference type="Proteomes" id="UP000580879"/>
    </source>
</evidence>
<proteinExistence type="predicted"/>
<sequence>QVLFYISPVNRLVGALMTVLSLFPGMIEHGLSDSSQYRPRKSISEDAGLQESTPQLDDYVSVSAGDASNANLAMGKGDRKMAGNNSLEGQKAKVPFSQPEKTCNGAQPSNGAVQRLKVPSRASPASSESDWEPLDPGILEESSLKEGEHENPASEQAENVGGKGTSSGGLPITVQPQANTGHTVLVQGLLSGLEEDQYGLPLAIFTKGYLCLPYMALQQHHLLSDVTVRGFVAGATNILFRQQKHLSDAIVEVWSLALLLQGGWGKLRLHFKQSFPHVTENRDDVFLDGTGWEGGDEWIRAQFSAYLHALLAAVLQPDNEKILSDFGTAFVTAWKNTHNYRVWNSNKHPALAEINPSHPFQGQYSVSDVKLRLS</sequence>
<feature type="region of interest" description="Disordered" evidence="1">
    <location>
        <begin position="93"/>
        <end position="172"/>
    </location>
</feature>
<dbReference type="GO" id="GO:0005737">
    <property type="term" value="C:cytoplasm"/>
    <property type="evidence" value="ECO:0007669"/>
    <property type="project" value="TreeGrafter"/>
</dbReference>
<protein>
    <submittedName>
        <fullName evidence="3">AVL9 protein</fullName>
    </submittedName>
</protein>
<evidence type="ECO:0000259" key="2">
    <source>
        <dbReference type="Pfam" id="PF09794"/>
    </source>
</evidence>
<reference evidence="3 4" key="1">
    <citation type="submission" date="2019-09" db="EMBL/GenBank/DDBJ databases">
        <title>Bird 10,000 Genomes (B10K) Project - Family phase.</title>
        <authorList>
            <person name="Zhang G."/>
        </authorList>
    </citation>
    <scope>NUCLEOTIDE SEQUENCE [LARGE SCALE GENOMIC DNA]</scope>
    <source>
        <strain evidence="3">B10K-DU-029-53</strain>
    </source>
</reference>
<dbReference type="InterPro" id="IPR018307">
    <property type="entry name" value="ABL9/DENND6_dom"/>
</dbReference>
<dbReference type="PANTHER" id="PTHR31017:SF1">
    <property type="entry name" value="LATE SECRETORY PATHWAY PROTEIN AVL9 HOMOLOG"/>
    <property type="match status" value="1"/>
</dbReference>
<dbReference type="AlphaFoldDB" id="A0A7K6R6R7"/>
<dbReference type="InterPro" id="IPR051731">
    <property type="entry name" value="DENND11/AVL9_GEFs"/>
</dbReference>
<feature type="non-terminal residue" evidence="3">
    <location>
        <position position="1"/>
    </location>
</feature>
<organism evidence="3 4">
    <name type="scientific">Climacteris rufus</name>
    <name type="common">rufous treecreeper</name>
    <dbReference type="NCBI Taxonomy" id="47695"/>
    <lineage>
        <taxon>Eukaryota</taxon>
        <taxon>Metazoa</taxon>
        <taxon>Chordata</taxon>
        <taxon>Craniata</taxon>
        <taxon>Vertebrata</taxon>
        <taxon>Euteleostomi</taxon>
        <taxon>Archelosauria</taxon>
        <taxon>Archosauria</taxon>
        <taxon>Dinosauria</taxon>
        <taxon>Saurischia</taxon>
        <taxon>Theropoda</taxon>
        <taxon>Coelurosauria</taxon>
        <taxon>Aves</taxon>
        <taxon>Neognathae</taxon>
        <taxon>Neoaves</taxon>
        <taxon>Telluraves</taxon>
        <taxon>Australaves</taxon>
        <taxon>Passeriformes</taxon>
        <taxon>Climacteridae</taxon>
        <taxon>Climacteris</taxon>
    </lineage>
</organism>
<feature type="domain" description="AVL9/DENND6" evidence="2">
    <location>
        <begin position="1"/>
        <end position="314"/>
    </location>
</feature>